<dbReference type="Proteomes" id="UP000499080">
    <property type="component" value="Unassembled WGS sequence"/>
</dbReference>
<gene>
    <name evidence="1" type="ORF">AVEN_177425_1</name>
</gene>
<name>A0A4Y2IMQ7_ARAVE</name>
<sequence>MVYPSLPRRNGLKRYVISLKKRYQKSLSDSDQFWMLPYDHKNYQVTHSLITAEQILQDSTIIPVLLPFGGKLTFVGGEFFRQLSSYFERFKIIHCSQLFEKA</sequence>
<dbReference type="AlphaFoldDB" id="A0A4Y2IMQ7"/>
<comment type="caution">
    <text evidence="1">The sequence shown here is derived from an EMBL/GenBank/DDBJ whole genome shotgun (WGS) entry which is preliminary data.</text>
</comment>
<evidence type="ECO:0000313" key="2">
    <source>
        <dbReference type="Proteomes" id="UP000499080"/>
    </source>
</evidence>
<keyword evidence="2" id="KW-1185">Reference proteome</keyword>
<accession>A0A4Y2IMQ7</accession>
<evidence type="ECO:0000313" key="1">
    <source>
        <dbReference type="EMBL" id="GBM79113.1"/>
    </source>
</evidence>
<protein>
    <submittedName>
        <fullName evidence="1">Uncharacterized protein</fullName>
    </submittedName>
</protein>
<dbReference type="EMBL" id="BGPR01002802">
    <property type="protein sequence ID" value="GBM79113.1"/>
    <property type="molecule type" value="Genomic_DNA"/>
</dbReference>
<organism evidence="1 2">
    <name type="scientific">Araneus ventricosus</name>
    <name type="common">Orbweaver spider</name>
    <name type="synonym">Epeira ventricosa</name>
    <dbReference type="NCBI Taxonomy" id="182803"/>
    <lineage>
        <taxon>Eukaryota</taxon>
        <taxon>Metazoa</taxon>
        <taxon>Ecdysozoa</taxon>
        <taxon>Arthropoda</taxon>
        <taxon>Chelicerata</taxon>
        <taxon>Arachnida</taxon>
        <taxon>Araneae</taxon>
        <taxon>Araneomorphae</taxon>
        <taxon>Entelegynae</taxon>
        <taxon>Araneoidea</taxon>
        <taxon>Araneidae</taxon>
        <taxon>Araneus</taxon>
    </lineage>
</organism>
<proteinExistence type="predicted"/>
<reference evidence="1 2" key="1">
    <citation type="journal article" date="2019" name="Sci. Rep.">
        <title>Orb-weaving spider Araneus ventricosus genome elucidates the spidroin gene catalogue.</title>
        <authorList>
            <person name="Kono N."/>
            <person name="Nakamura H."/>
            <person name="Ohtoshi R."/>
            <person name="Moran D.A.P."/>
            <person name="Shinohara A."/>
            <person name="Yoshida Y."/>
            <person name="Fujiwara M."/>
            <person name="Mori M."/>
            <person name="Tomita M."/>
            <person name="Arakawa K."/>
        </authorList>
    </citation>
    <scope>NUCLEOTIDE SEQUENCE [LARGE SCALE GENOMIC DNA]</scope>
</reference>